<dbReference type="AlphaFoldDB" id="A0A7J7N2V9"/>
<evidence type="ECO:0000256" key="2">
    <source>
        <dbReference type="SAM" id="MobiDB-lite"/>
    </source>
</evidence>
<reference evidence="4 5" key="1">
    <citation type="journal article" date="2020" name="IScience">
        <title>Genome Sequencing of the Endangered Kingdonia uniflora (Circaeasteraceae, Ranunculales) Reveals Potential Mechanisms of Evolutionary Specialization.</title>
        <authorList>
            <person name="Sun Y."/>
            <person name="Deng T."/>
            <person name="Zhang A."/>
            <person name="Moore M.J."/>
            <person name="Landis J.B."/>
            <person name="Lin N."/>
            <person name="Zhang H."/>
            <person name="Zhang X."/>
            <person name="Huang J."/>
            <person name="Zhang X."/>
            <person name="Sun H."/>
            <person name="Wang H."/>
        </authorList>
    </citation>
    <scope>NUCLEOTIDE SEQUENCE [LARGE SCALE GENOMIC DNA]</scope>
    <source>
        <strain evidence="4">TB1705</strain>
        <tissue evidence="4">Leaf</tissue>
    </source>
</reference>
<evidence type="ECO:0000256" key="1">
    <source>
        <dbReference type="SAM" id="Coils"/>
    </source>
</evidence>
<dbReference type="GO" id="GO:0010073">
    <property type="term" value="P:meristem maintenance"/>
    <property type="evidence" value="ECO:0007669"/>
    <property type="project" value="InterPro"/>
</dbReference>
<evidence type="ECO:0000313" key="5">
    <source>
        <dbReference type="Proteomes" id="UP000541444"/>
    </source>
</evidence>
<dbReference type="PANTHER" id="PTHR46033:SF1">
    <property type="entry name" value="PROTEIN MAIN-LIKE 2"/>
    <property type="match status" value="1"/>
</dbReference>
<dbReference type="Pfam" id="PF10536">
    <property type="entry name" value="PMD"/>
    <property type="match status" value="1"/>
</dbReference>
<proteinExistence type="predicted"/>
<name>A0A7J7N2V9_9MAGN</name>
<feature type="region of interest" description="Disordered" evidence="2">
    <location>
        <begin position="1"/>
        <end position="60"/>
    </location>
</feature>
<dbReference type="InterPro" id="IPR019557">
    <property type="entry name" value="AminoTfrase-like_pln_mobile"/>
</dbReference>
<accession>A0A7J7N2V9</accession>
<keyword evidence="1" id="KW-0175">Coiled coil</keyword>
<keyword evidence="5" id="KW-1185">Reference proteome</keyword>
<dbReference type="InterPro" id="IPR044824">
    <property type="entry name" value="MAIN-like"/>
</dbReference>
<evidence type="ECO:0000259" key="3">
    <source>
        <dbReference type="Pfam" id="PF10536"/>
    </source>
</evidence>
<dbReference type="Proteomes" id="UP000541444">
    <property type="component" value="Unassembled WGS sequence"/>
</dbReference>
<feature type="coiled-coil region" evidence="1">
    <location>
        <begin position="440"/>
        <end position="467"/>
    </location>
</feature>
<dbReference type="PANTHER" id="PTHR46033">
    <property type="entry name" value="PROTEIN MAIN-LIKE 2"/>
    <property type="match status" value="1"/>
</dbReference>
<dbReference type="EMBL" id="JACGCM010001129">
    <property type="protein sequence ID" value="KAF6161394.1"/>
    <property type="molecule type" value="Genomic_DNA"/>
</dbReference>
<comment type="caution">
    <text evidence="4">The sequence shown here is derived from an EMBL/GenBank/DDBJ whole genome shotgun (WGS) entry which is preliminary data.</text>
</comment>
<feature type="domain" description="Aminotransferase-like plant mobile" evidence="3">
    <location>
        <begin position="188"/>
        <end position="350"/>
    </location>
</feature>
<gene>
    <name evidence="4" type="ORF">GIB67_009273</name>
</gene>
<protein>
    <recommendedName>
        <fullName evidence="3">Aminotransferase-like plant mobile domain-containing protein</fullName>
    </recommendedName>
</protein>
<sequence length="569" mass="65356">MAPKLKVKIPPTASLKKMLNSEREDPLHPNYNNPPRVPAKRSKTNSSRAEQVREDFASPSDNTQFEAFLNHTVEEQEADEYDPKDTSLLMSFETHKAKAAVLRQDPDCLRVFHHSPTWDIGREVEKIQSLVNLLVGLRVGGDLTVVQGKRGTPNAKQVFKDYLFQSDHVYLDLKDGEQGISLSPVKMKRTDVSMKNLNFFENKNSKITWSWRVTALAHLYYSLSASLRVNAKALAYCTILLEIFMHFPKLPEIPKPNHSRAPEYCTRWSWTRTTTKRSGEEALNMFREALDNYKLEGVVWDSYLEKREDKHIFKKVSSFMGVLCSPEHIEPYSLDIVQRQFNRRQTVSRVPICLEKSDLHFAAEPCAYNLKYDWEDLFSKGKWRDSLISMRGRKVHDGILVYSKGYFEWFNSVSFTKFCPDVVDLDKNDDGRKLGDGGGVEGQNEDLHHLEEEISNLKSEVNSLKSAKEVEDRARSKLLEAMELKIYIHSPHLLIECDSLKEANNRLEADIQAKQVIDLICEKDYSKTIKKLNDKVLECETLIVINEKLMDEVLNLVAHSEGNVVGVED</sequence>
<evidence type="ECO:0000313" key="4">
    <source>
        <dbReference type="EMBL" id="KAF6161394.1"/>
    </source>
</evidence>
<organism evidence="4 5">
    <name type="scientific">Kingdonia uniflora</name>
    <dbReference type="NCBI Taxonomy" id="39325"/>
    <lineage>
        <taxon>Eukaryota</taxon>
        <taxon>Viridiplantae</taxon>
        <taxon>Streptophyta</taxon>
        <taxon>Embryophyta</taxon>
        <taxon>Tracheophyta</taxon>
        <taxon>Spermatophyta</taxon>
        <taxon>Magnoliopsida</taxon>
        <taxon>Ranunculales</taxon>
        <taxon>Circaeasteraceae</taxon>
        <taxon>Kingdonia</taxon>
    </lineage>
</organism>